<dbReference type="GO" id="GO:0000160">
    <property type="term" value="P:phosphorelay signal transduction system"/>
    <property type="evidence" value="ECO:0007669"/>
    <property type="project" value="InterPro"/>
</dbReference>
<dbReference type="PANTHER" id="PTHR44591">
    <property type="entry name" value="STRESS RESPONSE REGULATOR PROTEIN 1"/>
    <property type="match status" value="1"/>
</dbReference>
<accession>A0A5B8V8H1</accession>
<evidence type="ECO:0000256" key="2">
    <source>
        <dbReference type="PROSITE-ProRule" id="PRU00169"/>
    </source>
</evidence>
<dbReference type="InterPro" id="IPR011006">
    <property type="entry name" value="CheY-like_superfamily"/>
</dbReference>
<feature type="modified residue" description="4-aspartylphosphate" evidence="2">
    <location>
        <position position="63"/>
    </location>
</feature>
<dbReference type="SUPFAM" id="SSF52172">
    <property type="entry name" value="CheY-like"/>
    <property type="match status" value="1"/>
</dbReference>
<evidence type="ECO:0000259" key="3">
    <source>
        <dbReference type="PROSITE" id="PS50110"/>
    </source>
</evidence>
<keyword evidence="5" id="KW-1185">Reference proteome</keyword>
<proteinExistence type="predicted"/>
<name>A0A5B8V8H1_9BACT</name>
<dbReference type="Pfam" id="PF00072">
    <property type="entry name" value="Response_reg"/>
    <property type="match status" value="1"/>
</dbReference>
<dbReference type="EMBL" id="CP042435">
    <property type="protein sequence ID" value="QEC67694.1"/>
    <property type="molecule type" value="Genomic_DNA"/>
</dbReference>
<evidence type="ECO:0000256" key="1">
    <source>
        <dbReference type="ARBA" id="ARBA00022553"/>
    </source>
</evidence>
<dbReference type="CDD" id="cd00156">
    <property type="entry name" value="REC"/>
    <property type="match status" value="1"/>
</dbReference>
<dbReference type="PANTHER" id="PTHR44591:SF3">
    <property type="entry name" value="RESPONSE REGULATORY DOMAIN-CONTAINING PROTEIN"/>
    <property type="match status" value="1"/>
</dbReference>
<organism evidence="4 5">
    <name type="scientific">Panacibacter ginsenosidivorans</name>
    <dbReference type="NCBI Taxonomy" id="1813871"/>
    <lineage>
        <taxon>Bacteria</taxon>
        <taxon>Pseudomonadati</taxon>
        <taxon>Bacteroidota</taxon>
        <taxon>Chitinophagia</taxon>
        <taxon>Chitinophagales</taxon>
        <taxon>Chitinophagaceae</taxon>
        <taxon>Panacibacter</taxon>
    </lineage>
</organism>
<protein>
    <submittedName>
        <fullName evidence="4">Response regulator</fullName>
    </submittedName>
</protein>
<dbReference type="PROSITE" id="PS50110">
    <property type="entry name" value="RESPONSE_REGULATORY"/>
    <property type="match status" value="1"/>
</dbReference>
<evidence type="ECO:0000313" key="4">
    <source>
        <dbReference type="EMBL" id="QEC67694.1"/>
    </source>
</evidence>
<gene>
    <name evidence="4" type="ORF">FRZ67_10470</name>
</gene>
<feature type="domain" description="Response regulatory" evidence="3">
    <location>
        <begin position="14"/>
        <end position="128"/>
    </location>
</feature>
<dbReference type="KEGG" id="pgin:FRZ67_10470"/>
<reference evidence="4 5" key="1">
    <citation type="journal article" date="2016" name="Int. J. Syst. Evol. Microbiol.">
        <title>Panacibacter ginsenosidivorans gen. nov., sp. nov., with ginsenoside converting activity isolated from soil of a ginseng field.</title>
        <authorList>
            <person name="Siddiqi M.Z."/>
            <person name="Muhammad Shafi S."/>
            <person name="Choi K.D."/>
            <person name="Im W.T."/>
        </authorList>
    </citation>
    <scope>NUCLEOTIDE SEQUENCE [LARGE SCALE GENOMIC DNA]</scope>
    <source>
        <strain evidence="4 5">Gsoil1550</strain>
    </source>
</reference>
<dbReference type="Gene3D" id="3.40.50.2300">
    <property type="match status" value="1"/>
</dbReference>
<dbReference type="AlphaFoldDB" id="A0A5B8V8H1"/>
<dbReference type="InterPro" id="IPR001789">
    <property type="entry name" value="Sig_transdc_resp-reg_receiver"/>
</dbReference>
<dbReference type="InterPro" id="IPR050595">
    <property type="entry name" value="Bact_response_regulator"/>
</dbReference>
<sequence length="128" mass="14732">MKQLETSVRKKISKALIVDDEIDICYLLEGILKKKSVWSTYVNTLSDAQIMLRKETPSIIFLDNHLPDGLGVEFIDHIKKYYPSTKVVIITAVDSSSDRKMAYEHGADYFISKPFNMEIIYNVVEKLK</sequence>
<dbReference type="Proteomes" id="UP000321533">
    <property type="component" value="Chromosome"/>
</dbReference>
<dbReference type="SMART" id="SM00448">
    <property type="entry name" value="REC"/>
    <property type="match status" value="1"/>
</dbReference>
<evidence type="ECO:0000313" key="5">
    <source>
        <dbReference type="Proteomes" id="UP000321533"/>
    </source>
</evidence>
<keyword evidence="1 2" id="KW-0597">Phosphoprotein</keyword>